<dbReference type="VEuPathDB" id="TrichDB:TRFO_21117"/>
<gene>
    <name evidence="2" type="ORF">TRFO_21117</name>
</gene>
<dbReference type="GO" id="GO:0031209">
    <property type="term" value="C:SCAR complex"/>
    <property type="evidence" value="ECO:0007669"/>
    <property type="project" value="TreeGrafter"/>
</dbReference>
<dbReference type="GeneID" id="94836475"/>
<dbReference type="OrthoDB" id="10621974at2759"/>
<accession>A0A1J4KF81</accession>
<dbReference type="GO" id="GO:0000902">
    <property type="term" value="P:cell morphogenesis"/>
    <property type="evidence" value="ECO:0007669"/>
    <property type="project" value="TreeGrafter"/>
</dbReference>
<dbReference type="GO" id="GO:0030866">
    <property type="term" value="P:cortical actin cytoskeleton organization"/>
    <property type="evidence" value="ECO:0007669"/>
    <property type="project" value="TreeGrafter"/>
</dbReference>
<evidence type="ECO:0000313" key="3">
    <source>
        <dbReference type="Proteomes" id="UP000179807"/>
    </source>
</evidence>
<keyword evidence="3" id="KW-1185">Reference proteome</keyword>
<comment type="similarity">
    <text evidence="1">Belongs to the HEM-1/HEM-2 family.</text>
</comment>
<dbReference type="PANTHER" id="PTHR12093">
    <property type="entry name" value="NCK-ASSOCIATED PROTEIN 1"/>
    <property type="match status" value="1"/>
</dbReference>
<dbReference type="EMBL" id="MLAK01000628">
    <property type="protein sequence ID" value="OHT09835.1"/>
    <property type="molecule type" value="Genomic_DNA"/>
</dbReference>
<protein>
    <submittedName>
        <fullName evidence="2">Uncharacterized protein</fullName>
    </submittedName>
</protein>
<dbReference type="RefSeq" id="XP_068362971.1">
    <property type="nucleotide sequence ID" value="XM_068501771.1"/>
</dbReference>
<dbReference type="Proteomes" id="UP000179807">
    <property type="component" value="Unassembled WGS sequence"/>
</dbReference>
<dbReference type="GO" id="GO:0030031">
    <property type="term" value="P:cell projection assembly"/>
    <property type="evidence" value="ECO:0007669"/>
    <property type="project" value="TreeGrafter"/>
</dbReference>
<dbReference type="Pfam" id="PF09735">
    <property type="entry name" value="Nckap1"/>
    <property type="match status" value="1"/>
</dbReference>
<organism evidence="2 3">
    <name type="scientific">Tritrichomonas foetus</name>
    <dbReference type="NCBI Taxonomy" id="1144522"/>
    <lineage>
        <taxon>Eukaryota</taxon>
        <taxon>Metamonada</taxon>
        <taxon>Parabasalia</taxon>
        <taxon>Tritrichomonadida</taxon>
        <taxon>Tritrichomonadidae</taxon>
        <taxon>Tritrichomonas</taxon>
    </lineage>
</organism>
<reference evidence="2" key="1">
    <citation type="submission" date="2016-10" db="EMBL/GenBank/DDBJ databases">
        <authorList>
            <person name="Benchimol M."/>
            <person name="Almeida L.G."/>
            <person name="Vasconcelos A.T."/>
            <person name="Perreira-Neves A."/>
            <person name="Rosa I.A."/>
            <person name="Tasca T."/>
            <person name="Bogo M.R."/>
            <person name="de Souza W."/>
        </authorList>
    </citation>
    <scope>NUCLEOTIDE SEQUENCE [LARGE SCALE GENOMIC DNA]</scope>
    <source>
        <strain evidence="2">K</strain>
    </source>
</reference>
<name>A0A1J4KF81_9EUKA</name>
<proteinExistence type="inferred from homology"/>
<evidence type="ECO:0000313" key="2">
    <source>
        <dbReference type="EMBL" id="OHT09835.1"/>
    </source>
</evidence>
<dbReference type="PANTHER" id="PTHR12093:SF10">
    <property type="entry name" value="MEMBRANE-ASSOCIATED PROTEIN HEM"/>
    <property type="match status" value="1"/>
</dbReference>
<dbReference type="InterPro" id="IPR019137">
    <property type="entry name" value="Nck-associated_protein-1"/>
</dbReference>
<sequence length="1061" mass="120997">MSAGLFEESEILVAHIPVLSSILEDLKKIKFGEGSAYRSLLRTENGAKLFQFVLSIENLSNLKLPAELQKVAVQNGDKFQSIINDIDYLCHWLILSETQLKIFHSQVPFFDIRWSLPATSRICMIFNFYVKSIVALQSIYKDIIFCWICYKFSGKNPTTICQIDWIEKVIICLKTGPMNFITQQLSFLKQQFSNLLTLLSPIFTQMFGLHTSFDWSLISSDSEFDTKHQKSTLPSSTLLILQQLTLFRDTVFCYSVVFPESFEDNIQFSDLLSRMLCDCPVIHLTTSNTMSISEFFRTSPDAPILNESILVMAQESFNKSNSSNLIRLNILISLFCDFEEKIELDQNIIALKTDEILALLGIAYYELMSCLNKNMDDPAILSIISHINKMLNHYETYSKEIQRIFLYSIVTIDVPYLDDLLRLFGRSNSSSEKQMILLIKEINQAISTLDLEKFDKGVRYDFYPLYVTHGRMIHYSLTKLSGGSSYLSPILEHLLTIRRHLELCENPVKKVCNVCPLEILTPFLPRIRKLFSSSNISELPSISECIAFFKYIPVSDGSIECFKSICDEYLNKTLNSLLDVISPRSKHVQISKQSVLLSAFQPNVFIPYSATNDTNDIESRISSYSMESSYMNKIVKSISFAKKLPELLQYGEFKVNLQMKFVSTFFPQVCSTLVNNTSTPAHTNKAILYAIQYFKQIFEINDIPFESTILSALRSSSQLQSGGTLNVQNNVFNGSSFNMTSQFLSYVIEELEKFLAGEFLNSRYESIGRCFVGKSETNKNYEHIFGIQPFTTIIQLFGPTAGIKIDSILLKHVLNSLTNLYKIYQKNSKTLTLIEFNFYNNDGVQLDQILNDDYRKAADYLLNLGLSLVLRDILTDAITSNNENVVPGLTNVILAAQNRCGDKMKNEEYVFLEAICPSHSNHYLQEGLKGTCSTNVNPIQFFFFLGLLLANDKWEFKFDPMNDTFSHNLHLIPYVIDKIIHLSAILFPGSEQKQIDDGIKVFFKAAGAIAKEKKKGATKQHYSSFVIFIDHFPQASKSFSYDVIGNDFPYSVIRSSYKDIQ</sequence>
<dbReference type="GO" id="GO:0016477">
    <property type="term" value="P:cell migration"/>
    <property type="evidence" value="ECO:0007669"/>
    <property type="project" value="TreeGrafter"/>
</dbReference>
<comment type="caution">
    <text evidence="2">The sequence shown here is derived from an EMBL/GenBank/DDBJ whole genome shotgun (WGS) entry which is preliminary data.</text>
</comment>
<evidence type="ECO:0000256" key="1">
    <source>
        <dbReference type="ARBA" id="ARBA00037947"/>
    </source>
</evidence>
<dbReference type="AlphaFoldDB" id="A0A1J4KF81"/>